<dbReference type="InterPro" id="IPR005813">
    <property type="entry name" value="Ribosomal_bL20"/>
</dbReference>
<dbReference type="PRINTS" id="PR00062">
    <property type="entry name" value="RIBOSOMALL20"/>
</dbReference>
<dbReference type="GO" id="GO:0006412">
    <property type="term" value="P:translation"/>
    <property type="evidence" value="ECO:0007669"/>
    <property type="project" value="InterPro"/>
</dbReference>
<evidence type="ECO:0000256" key="5">
    <source>
        <dbReference type="ARBA" id="ARBA00023274"/>
    </source>
</evidence>
<protein>
    <recommendedName>
        <fullName evidence="6">50S ribosomal protein L20</fullName>
    </recommendedName>
</protein>
<dbReference type="GO" id="GO:0003735">
    <property type="term" value="F:structural constituent of ribosome"/>
    <property type="evidence" value="ECO:0007669"/>
    <property type="project" value="InterPro"/>
</dbReference>
<accession>A0A0F6SFS5</accession>
<evidence type="ECO:0000256" key="4">
    <source>
        <dbReference type="ARBA" id="ARBA00022980"/>
    </source>
</evidence>
<evidence type="ECO:0000256" key="1">
    <source>
        <dbReference type="ARBA" id="ARBA00007698"/>
    </source>
</evidence>
<dbReference type="InterPro" id="IPR049946">
    <property type="entry name" value="RIBOSOMAL_L20_CS"/>
</dbReference>
<dbReference type="Gene3D" id="1.10.1900.20">
    <property type="entry name" value="Ribosomal protein L20"/>
    <property type="match status" value="1"/>
</dbReference>
<keyword evidence="5 6" id="KW-0687">Ribonucleoprotein</keyword>
<comment type="similarity">
    <text evidence="1 6">Belongs to the bacterial ribosomal protein bL20 family.</text>
</comment>
<dbReference type="EMBL" id="CP011125">
    <property type="protein sequence ID" value="AKF07454.1"/>
    <property type="molecule type" value="Genomic_DNA"/>
</dbReference>
<keyword evidence="2 6" id="KW-0699">rRNA-binding</keyword>
<proteinExistence type="inferred from homology"/>
<comment type="function">
    <text evidence="6">Binds directly to 23S ribosomal RNA and is necessary for the in vitro assembly process of the 50S ribosomal subunit. It is not involved in the protein synthesizing functions of that subunit.</text>
</comment>
<evidence type="ECO:0000256" key="6">
    <source>
        <dbReference type="RuleBase" id="RU000560"/>
    </source>
</evidence>
<dbReference type="Pfam" id="PF00453">
    <property type="entry name" value="Ribosomal_L20"/>
    <property type="match status" value="1"/>
</dbReference>
<dbReference type="PROSITE" id="PS00937">
    <property type="entry name" value="RIBOSOMAL_L20"/>
    <property type="match status" value="1"/>
</dbReference>
<dbReference type="KEGG" id="samy:DB32_004603"/>
<dbReference type="GO" id="GO:1990904">
    <property type="term" value="C:ribonucleoprotein complex"/>
    <property type="evidence" value="ECO:0007669"/>
    <property type="project" value="UniProtKB-KW"/>
</dbReference>
<keyword evidence="3 6" id="KW-0694">RNA-binding</keyword>
<gene>
    <name evidence="7" type="ORF">DB32_004603</name>
</gene>
<dbReference type="CDD" id="cd07026">
    <property type="entry name" value="Ribosomal_L20"/>
    <property type="match status" value="1"/>
</dbReference>
<dbReference type="FunFam" id="1.10.1900.20:FF:000001">
    <property type="entry name" value="50S ribosomal protein L20"/>
    <property type="match status" value="1"/>
</dbReference>
<evidence type="ECO:0000313" key="8">
    <source>
        <dbReference type="Proteomes" id="UP000034883"/>
    </source>
</evidence>
<dbReference type="NCBIfam" id="TIGR01032">
    <property type="entry name" value="rplT_bact"/>
    <property type="match status" value="1"/>
</dbReference>
<dbReference type="PANTHER" id="PTHR10986">
    <property type="entry name" value="39S RIBOSOMAL PROTEIN L20"/>
    <property type="match status" value="1"/>
</dbReference>
<keyword evidence="8" id="KW-1185">Reference proteome</keyword>
<evidence type="ECO:0000313" key="7">
    <source>
        <dbReference type="EMBL" id="AKF07454.1"/>
    </source>
</evidence>
<evidence type="ECO:0000256" key="3">
    <source>
        <dbReference type="ARBA" id="ARBA00022884"/>
    </source>
</evidence>
<dbReference type="GO" id="GO:0005840">
    <property type="term" value="C:ribosome"/>
    <property type="evidence" value="ECO:0007669"/>
    <property type="project" value="UniProtKB-KW"/>
</dbReference>
<dbReference type="AlphaFoldDB" id="A0A0F6SFS5"/>
<dbReference type="Proteomes" id="UP000034883">
    <property type="component" value="Chromosome"/>
</dbReference>
<dbReference type="SUPFAM" id="SSF74731">
    <property type="entry name" value="Ribosomal protein L20"/>
    <property type="match status" value="1"/>
</dbReference>
<dbReference type="GO" id="GO:0019843">
    <property type="term" value="F:rRNA binding"/>
    <property type="evidence" value="ECO:0007669"/>
    <property type="project" value="UniProtKB-KW"/>
</dbReference>
<evidence type="ECO:0000256" key="2">
    <source>
        <dbReference type="ARBA" id="ARBA00022730"/>
    </source>
</evidence>
<keyword evidence="4 6" id="KW-0689">Ribosomal protein</keyword>
<dbReference type="InterPro" id="IPR035566">
    <property type="entry name" value="Ribosomal_protein_bL20_C"/>
</dbReference>
<name>A0A0F6SFS5_9BACT</name>
<sequence>MRNAWQDAFRARRAKKRDFRRLWIVRINAGARTHGLSYSRLVSSLKKANIALDRKILADLALRDPGAFKAVVDAAR</sequence>
<organism evidence="7 8">
    <name type="scientific">Sandaracinus amylolyticus</name>
    <dbReference type="NCBI Taxonomy" id="927083"/>
    <lineage>
        <taxon>Bacteria</taxon>
        <taxon>Pseudomonadati</taxon>
        <taxon>Myxococcota</taxon>
        <taxon>Polyangia</taxon>
        <taxon>Polyangiales</taxon>
        <taxon>Sandaracinaceae</taxon>
        <taxon>Sandaracinus</taxon>
    </lineage>
</organism>
<dbReference type="STRING" id="927083.DB32_004603"/>
<reference evidence="7 8" key="1">
    <citation type="submission" date="2015-03" db="EMBL/GenBank/DDBJ databases">
        <title>Genome assembly of Sandaracinus amylolyticus DSM 53668.</title>
        <authorList>
            <person name="Sharma G."/>
            <person name="Subramanian S."/>
        </authorList>
    </citation>
    <scope>NUCLEOTIDE SEQUENCE [LARGE SCALE GENOMIC DNA]</scope>
    <source>
        <strain evidence="7 8">DSM 53668</strain>
    </source>
</reference>